<organism evidence="2 3">
    <name type="scientific">Vreelandella gomseomensis</name>
    <dbReference type="NCBI Taxonomy" id="370766"/>
    <lineage>
        <taxon>Bacteria</taxon>
        <taxon>Pseudomonadati</taxon>
        <taxon>Pseudomonadota</taxon>
        <taxon>Gammaproteobacteria</taxon>
        <taxon>Oceanospirillales</taxon>
        <taxon>Halomonadaceae</taxon>
        <taxon>Vreelandella</taxon>
    </lineage>
</organism>
<feature type="region of interest" description="Disordered" evidence="1">
    <location>
        <begin position="90"/>
        <end position="117"/>
    </location>
</feature>
<evidence type="ECO:0000256" key="1">
    <source>
        <dbReference type="SAM" id="MobiDB-lite"/>
    </source>
</evidence>
<protein>
    <recommendedName>
        <fullName evidence="4">Secreted protein</fullName>
    </recommendedName>
</protein>
<comment type="caution">
    <text evidence="2">The sequence shown here is derived from an EMBL/GenBank/DDBJ whole genome shotgun (WGS) entry which is preliminary data.</text>
</comment>
<evidence type="ECO:0000313" key="2">
    <source>
        <dbReference type="EMBL" id="MDR5874232.1"/>
    </source>
</evidence>
<gene>
    <name evidence="2" type="ORF">QC815_04780</name>
</gene>
<name>A0ABU1G9Q7_9GAMM</name>
<feature type="compositionally biased region" description="Pro residues" evidence="1">
    <location>
        <begin position="1"/>
        <end position="11"/>
    </location>
</feature>
<accession>A0ABU1G9Q7</accession>
<dbReference type="EMBL" id="JARWAI010000003">
    <property type="protein sequence ID" value="MDR5874232.1"/>
    <property type="molecule type" value="Genomic_DNA"/>
</dbReference>
<dbReference type="RefSeq" id="WP_309767234.1">
    <property type="nucleotide sequence ID" value="NZ_JARWAI010000003.1"/>
</dbReference>
<reference evidence="2 3" key="1">
    <citation type="submission" date="2023-04" db="EMBL/GenBank/DDBJ databases">
        <title>A long-awaited taxogenomic arrangement of the family Halomonadaceae.</title>
        <authorList>
            <person name="De La Haba R."/>
            <person name="Chuvochina M."/>
            <person name="Wittouck S."/>
            <person name="Arahal D.R."/>
            <person name="Sanchez-Porro C."/>
            <person name="Hugenholtz P."/>
            <person name="Ventosa A."/>
        </authorList>
    </citation>
    <scope>NUCLEOTIDE SEQUENCE [LARGE SCALE GENOMIC DNA]</scope>
    <source>
        <strain evidence="2 3">DSM 18042</strain>
    </source>
</reference>
<evidence type="ECO:0008006" key="4">
    <source>
        <dbReference type="Google" id="ProtNLM"/>
    </source>
</evidence>
<keyword evidence="3" id="KW-1185">Reference proteome</keyword>
<sequence>MPPFPLPPPPLFGGGVDGVPALSPPDDAVEDVEAVWVVVSWAAADGLDEVSDDDVAFVSPLEECSAAPPCDDVSCLAFFWRRRERCPLDEEVDGCDDEEVDVSEEEGSLPPEDRVPVVEDDDDDAVALSSGEVSAGCFWVSS</sequence>
<feature type="compositionally biased region" description="Acidic residues" evidence="1">
    <location>
        <begin position="90"/>
        <end position="107"/>
    </location>
</feature>
<dbReference type="Proteomes" id="UP001269267">
    <property type="component" value="Unassembled WGS sequence"/>
</dbReference>
<feature type="region of interest" description="Disordered" evidence="1">
    <location>
        <begin position="1"/>
        <end position="23"/>
    </location>
</feature>
<evidence type="ECO:0000313" key="3">
    <source>
        <dbReference type="Proteomes" id="UP001269267"/>
    </source>
</evidence>
<proteinExistence type="predicted"/>